<dbReference type="GO" id="GO:0005778">
    <property type="term" value="C:peroxisomal membrane"/>
    <property type="evidence" value="ECO:0007669"/>
    <property type="project" value="UniProtKB-ARBA"/>
</dbReference>
<keyword evidence="3 5" id="KW-1133">Transmembrane helix</keyword>
<evidence type="ECO:0000256" key="3">
    <source>
        <dbReference type="ARBA" id="ARBA00022989"/>
    </source>
</evidence>
<protein>
    <submittedName>
        <fullName evidence="7">Unnamed protein product</fullName>
    </submittedName>
</protein>
<keyword evidence="2 5" id="KW-0812">Transmembrane</keyword>
<dbReference type="GO" id="GO:0007031">
    <property type="term" value="P:peroxisome organization"/>
    <property type="evidence" value="ECO:0007669"/>
    <property type="project" value="TreeGrafter"/>
</dbReference>
<comment type="caution">
    <text evidence="7">The sequence shown here is derived from an EMBL/GenBank/DDBJ whole genome shotgun (WGS) entry which is preliminary data.</text>
</comment>
<dbReference type="PANTHER" id="PTHR28304">
    <property type="entry name" value="PEROXISOMAL MEMBRANE PROTEIN PEX29"/>
    <property type="match status" value="1"/>
</dbReference>
<dbReference type="InterPro" id="IPR010482">
    <property type="entry name" value="TECPR1-like_DysF"/>
</dbReference>
<keyword evidence="8" id="KW-1185">Reference proteome</keyword>
<proteinExistence type="predicted"/>
<reference evidence="7" key="1">
    <citation type="submission" date="2023-04" db="EMBL/GenBank/DDBJ databases">
        <title>Ambrosiozyma monospora NBRC 1965.</title>
        <authorList>
            <person name="Ichikawa N."/>
            <person name="Sato H."/>
            <person name="Tonouchi N."/>
        </authorList>
    </citation>
    <scope>NUCLEOTIDE SEQUENCE</scope>
    <source>
        <strain evidence="7">NBRC 1965</strain>
    </source>
</reference>
<dbReference type="Proteomes" id="UP001165063">
    <property type="component" value="Unassembled WGS sequence"/>
</dbReference>
<dbReference type="OrthoDB" id="74314at2759"/>
<feature type="domain" description="TECPR1-like DysF" evidence="6">
    <location>
        <begin position="89"/>
        <end position="373"/>
    </location>
</feature>
<evidence type="ECO:0000313" key="7">
    <source>
        <dbReference type="EMBL" id="GMG40114.1"/>
    </source>
</evidence>
<accession>A0A9W6YVU2</accession>
<dbReference type="AlphaFoldDB" id="A0A9W6YVU2"/>
<evidence type="ECO:0000313" key="8">
    <source>
        <dbReference type="Proteomes" id="UP001165063"/>
    </source>
</evidence>
<dbReference type="PANTHER" id="PTHR28304:SF1">
    <property type="entry name" value="PEROXISOMAL MEMBRANE PROTEIN PEX28"/>
    <property type="match status" value="1"/>
</dbReference>
<gene>
    <name evidence="7" type="ORF">Amon01_000589800</name>
</gene>
<evidence type="ECO:0000256" key="4">
    <source>
        <dbReference type="ARBA" id="ARBA00023136"/>
    </source>
</evidence>
<feature type="transmembrane region" description="Helical" evidence="5">
    <location>
        <begin position="139"/>
        <end position="163"/>
    </location>
</feature>
<evidence type="ECO:0000256" key="2">
    <source>
        <dbReference type="ARBA" id="ARBA00022692"/>
    </source>
</evidence>
<dbReference type="EMBL" id="BSXU01003457">
    <property type="protein sequence ID" value="GMG40114.1"/>
    <property type="molecule type" value="Genomic_DNA"/>
</dbReference>
<dbReference type="Pfam" id="PF06398">
    <property type="entry name" value="Pex24p"/>
    <property type="match status" value="1"/>
</dbReference>
<evidence type="ECO:0000256" key="1">
    <source>
        <dbReference type="ARBA" id="ARBA00004141"/>
    </source>
</evidence>
<evidence type="ECO:0000256" key="5">
    <source>
        <dbReference type="SAM" id="Phobius"/>
    </source>
</evidence>
<sequence length="398" mass="45624">MLSKASTTFEKGQSAGRTIKNIQNEKHKKLLMLLLEYIFQPPPNDDKVHLLEKLMWKRVDDAFLSSAPATRKEIVELFFNPKRMNAPGLSLRRLLSNISELSGRITVPLLICSYFSHALSWDSPSQTLTCLVLYTWGVWYPQLFLIYPILAIIFTIIIPNYLLRHEIYKPRFGNGQLIQNLNPLGDPLVLGFLTGGDRERQQLWKKKLTSDKVDKITDEELANFEFEPGALMAIMSADSPRAKILKMITGRKGETQDNDEDSEIAEMLTKIIDRMAEINGDNDAERQAFREDENKNLKKSKSFRWLSNMKDLQNLTADFSNFLALIEDKVEKSCTFKDEKKTTILFYELCAVIVFLLVIGPYIPWKFIFVVVFIIPNSTVLTPNSTVFIPNSTVFIPN</sequence>
<comment type="subcellular location">
    <subcellularLocation>
        <location evidence="1">Membrane</location>
        <topology evidence="1">Multi-pass membrane protein</topology>
    </subcellularLocation>
</comment>
<organism evidence="7 8">
    <name type="scientific">Ambrosiozyma monospora</name>
    <name type="common">Yeast</name>
    <name type="synonym">Endomycopsis monosporus</name>
    <dbReference type="NCBI Taxonomy" id="43982"/>
    <lineage>
        <taxon>Eukaryota</taxon>
        <taxon>Fungi</taxon>
        <taxon>Dikarya</taxon>
        <taxon>Ascomycota</taxon>
        <taxon>Saccharomycotina</taxon>
        <taxon>Pichiomycetes</taxon>
        <taxon>Pichiales</taxon>
        <taxon>Pichiaceae</taxon>
        <taxon>Ambrosiozyma</taxon>
    </lineage>
</organism>
<name>A0A9W6YVU2_AMBMO</name>
<dbReference type="InterPro" id="IPR052816">
    <property type="entry name" value="Peroxisomal_Membrane_PEX28-32"/>
</dbReference>
<feature type="transmembrane region" description="Helical" evidence="5">
    <location>
        <begin position="345"/>
        <end position="375"/>
    </location>
</feature>
<evidence type="ECO:0000259" key="6">
    <source>
        <dbReference type="Pfam" id="PF06398"/>
    </source>
</evidence>
<keyword evidence="4 5" id="KW-0472">Membrane</keyword>